<organism evidence="2 3">
    <name type="scientific">Pleuronectes platessa</name>
    <name type="common">European plaice</name>
    <dbReference type="NCBI Taxonomy" id="8262"/>
    <lineage>
        <taxon>Eukaryota</taxon>
        <taxon>Metazoa</taxon>
        <taxon>Chordata</taxon>
        <taxon>Craniata</taxon>
        <taxon>Vertebrata</taxon>
        <taxon>Euteleostomi</taxon>
        <taxon>Actinopterygii</taxon>
        <taxon>Neopterygii</taxon>
        <taxon>Teleostei</taxon>
        <taxon>Neoteleostei</taxon>
        <taxon>Acanthomorphata</taxon>
        <taxon>Carangaria</taxon>
        <taxon>Pleuronectiformes</taxon>
        <taxon>Pleuronectoidei</taxon>
        <taxon>Pleuronectidae</taxon>
        <taxon>Pleuronectes</taxon>
    </lineage>
</organism>
<sequence length="142" mass="14892">MQPVLTHTVRVSSDVHITGRQGGGEQETDEQPAGGVSLGQEGEKLGVLTGERRNTEKHSSRQVSLTAMPQETRGSLFSPTEIRRDYGSGRGVCTADRPSSHTGGRSAGKCLEKLFRTHVNQSGLSAPAAELPGALGSAVKLG</sequence>
<feature type="region of interest" description="Disordered" evidence="1">
    <location>
        <begin position="1"/>
        <end position="107"/>
    </location>
</feature>
<dbReference type="EMBL" id="CADEAL010004177">
    <property type="protein sequence ID" value="CAB1453570.1"/>
    <property type="molecule type" value="Genomic_DNA"/>
</dbReference>
<protein>
    <submittedName>
        <fullName evidence="2">Uncharacterized protein</fullName>
    </submittedName>
</protein>
<evidence type="ECO:0000313" key="2">
    <source>
        <dbReference type="EMBL" id="CAB1453570.1"/>
    </source>
</evidence>
<comment type="caution">
    <text evidence="2">The sequence shown here is derived from an EMBL/GenBank/DDBJ whole genome shotgun (WGS) entry which is preliminary data.</text>
</comment>
<proteinExistence type="predicted"/>
<reference evidence="2" key="1">
    <citation type="submission" date="2020-03" db="EMBL/GenBank/DDBJ databases">
        <authorList>
            <person name="Weist P."/>
        </authorList>
    </citation>
    <scope>NUCLEOTIDE SEQUENCE</scope>
</reference>
<feature type="compositionally biased region" description="Polar residues" evidence="1">
    <location>
        <begin position="61"/>
        <end position="78"/>
    </location>
</feature>
<feature type="compositionally biased region" description="Basic and acidic residues" evidence="1">
    <location>
        <begin position="50"/>
        <end position="59"/>
    </location>
</feature>
<gene>
    <name evidence="2" type="ORF">PLEPLA_LOCUS41326</name>
</gene>
<dbReference type="Proteomes" id="UP001153269">
    <property type="component" value="Unassembled WGS sequence"/>
</dbReference>
<evidence type="ECO:0000313" key="3">
    <source>
        <dbReference type="Proteomes" id="UP001153269"/>
    </source>
</evidence>
<accession>A0A9N7Z708</accession>
<keyword evidence="3" id="KW-1185">Reference proteome</keyword>
<name>A0A9N7Z708_PLEPL</name>
<dbReference type="AlphaFoldDB" id="A0A9N7Z708"/>
<evidence type="ECO:0000256" key="1">
    <source>
        <dbReference type="SAM" id="MobiDB-lite"/>
    </source>
</evidence>